<organism evidence="1 2">
    <name type="scientific">Cichorium intybus</name>
    <name type="common">Chicory</name>
    <dbReference type="NCBI Taxonomy" id="13427"/>
    <lineage>
        <taxon>Eukaryota</taxon>
        <taxon>Viridiplantae</taxon>
        <taxon>Streptophyta</taxon>
        <taxon>Embryophyta</taxon>
        <taxon>Tracheophyta</taxon>
        <taxon>Spermatophyta</taxon>
        <taxon>Magnoliopsida</taxon>
        <taxon>eudicotyledons</taxon>
        <taxon>Gunneridae</taxon>
        <taxon>Pentapetalae</taxon>
        <taxon>asterids</taxon>
        <taxon>campanulids</taxon>
        <taxon>Asterales</taxon>
        <taxon>Asteraceae</taxon>
        <taxon>Cichorioideae</taxon>
        <taxon>Cichorieae</taxon>
        <taxon>Cichoriinae</taxon>
        <taxon>Cichorium</taxon>
    </lineage>
</organism>
<reference evidence="2" key="1">
    <citation type="journal article" date="2022" name="Mol. Ecol. Resour.">
        <title>The genomes of chicory, endive, great burdock and yacon provide insights into Asteraceae palaeo-polyploidization history and plant inulin production.</title>
        <authorList>
            <person name="Fan W."/>
            <person name="Wang S."/>
            <person name="Wang H."/>
            <person name="Wang A."/>
            <person name="Jiang F."/>
            <person name="Liu H."/>
            <person name="Zhao H."/>
            <person name="Xu D."/>
            <person name="Zhang Y."/>
        </authorList>
    </citation>
    <scope>NUCLEOTIDE SEQUENCE [LARGE SCALE GENOMIC DNA]</scope>
    <source>
        <strain evidence="2">cv. Punajuju</strain>
    </source>
</reference>
<protein>
    <submittedName>
        <fullName evidence="1">Uncharacterized protein</fullName>
    </submittedName>
</protein>
<reference evidence="1 2" key="2">
    <citation type="journal article" date="2022" name="Mol. Ecol. Resour.">
        <title>The genomes of chicory, endive, great burdock and yacon provide insights into Asteraceae paleo-polyploidization history and plant inulin production.</title>
        <authorList>
            <person name="Fan W."/>
            <person name="Wang S."/>
            <person name="Wang H."/>
            <person name="Wang A."/>
            <person name="Jiang F."/>
            <person name="Liu H."/>
            <person name="Zhao H."/>
            <person name="Xu D."/>
            <person name="Zhang Y."/>
        </authorList>
    </citation>
    <scope>NUCLEOTIDE SEQUENCE [LARGE SCALE GENOMIC DNA]</scope>
    <source>
        <strain evidence="2">cv. Punajuju</strain>
        <tissue evidence="1">Leaves</tissue>
    </source>
</reference>
<evidence type="ECO:0000313" key="1">
    <source>
        <dbReference type="EMBL" id="KAI3737713.1"/>
    </source>
</evidence>
<gene>
    <name evidence="1" type="ORF">L2E82_27724</name>
</gene>
<dbReference type="Proteomes" id="UP001055811">
    <property type="component" value="Linkage Group LG05"/>
</dbReference>
<proteinExistence type="predicted"/>
<sequence>MKLTSDVSAKRVNFQNMEIEGKNGSKIRLQEGSETFDFGRGLGFISNDRAISRHHISFNLHEDQTRVCFEVKGKNPVWVRESGNDKIRVYKRFEGGEIKSGDSFCVASKNPVWFNVKGIAREDQDDGEPKSELSLDEAFAETSGIEYDEVETGDISNIDPVKEFNFVVIGHEFDNYPKKMLRNIRNWDWFLEEPKEDSDEDEVSERKKKKGTRKKRKKSEGDDDDEVWTGESEEDVEMIKKIRNVPKPKYSTRSKEQKKDKKGASTSKSAMDTAKKNAKDDYNDDDDDDEAGETLGGFIVDDEDIGEENDEDDEEEEFEDDEDEDE</sequence>
<name>A0ACB9CU56_CICIN</name>
<accession>A0ACB9CU56</accession>
<keyword evidence="2" id="KW-1185">Reference proteome</keyword>
<dbReference type="EMBL" id="CM042013">
    <property type="protein sequence ID" value="KAI3737713.1"/>
    <property type="molecule type" value="Genomic_DNA"/>
</dbReference>
<comment type="caution">
    <text evidence="1">The sequence shown here is derived from an EMBL/GenBank/DDBJ whole genome shotgun (WGS) entry which is preliminary data.</text>
</comment>
<evidence type="ECO:0000313" key="2">
    <source>
        <dbReference type="Proteomes" id="UP001055811"/>
    </source>
</evidence>